<dbReference type="Pfam" id="PF00149">
    <property type="entry name" value="Metallophos"/>
    <property type="match status" value="1"/>
</dbReference>
<dbReference type="PANTHER" id="PTHR43143">
    <property type="entry name" value="METALLOPHOSPHOESTERASE, CALCINEURIN SUPERFAMILY"/>
    <property type="match status" value="1"/>
</dbReference>
<evidence type="ECO:0000256" key="1">
    <source>
        <dbReference type="SAM" id="Phobius"/>
    </source>
</evidence>
<keyword evidence="1" id="KW-0812">Transmembrane</keyword>
<dbReference type="InterPro" id="IPR004843">
    <property type="entry name" value="Calcineurin-like_PHP"/>
</dbReference>
<reference evidence="3 4" key="1">
    <citation type="submission" date="2016-02" db="EMBL/GenBank/DDBJ databases">
        <authorList>
            <person name="Wen L."/>
            <person name="He K."/>
            <person name="Yang H."/>
        </authorList>
    </citation>
    <scope>NUCLEOTIDE SEQUENCE [LARGE SCALE GENOMIC DNA]</scope>
    <source>
        <strain evidence="3">Trichococcus palustris</strain>
    </source>
</reference>
<dbReference type="OrthoDB" id="5505563at2"/>
<dbReference type="InterPro" id="IPR029052">
    <property type="entry name" value="Metallo-depent_PP-like"/>
</dbReference>
<keyword evidence="1" id="KW-0472">Membrane</keyword>
<feature type="domain" description="Calcineurin-like phosphoesterase" evidence="2">
    <location>
        <begin position="163"/>
        <end position="371"/>
    </location>
</feature>
<keyword evidence="1" id="KW-1133">Transmembrane helix</keyword>
<evidence type="ECO:0000313" key="3">
    <source>
        <dbReference type="EMBL" id="CZQ82084.1"/>
    </source>
</evidence>
<dbReference type="RefSeq" id="WP_087030301.1">
    <property type="nucleotide sequence ID" value="NZ_FJNE01000001.1"/>
</dbReference>
<sequence>MKMKKISNWILVILSLFLLTGVGAFVYNAANAYKISNDFISVPLQFNPDDASSAYKTENAQITVYGGFVKGLQKGSDGTQSIVIRALSPLPKIIVKGDAATTVSLLIENVNPDFYAASMTASSLTMTKKTVNSLQVSIAVGDKETISMEPVQPSSNDSTGKYKYIILGDNRDGYDTFGQIIQQVNGVNPVFVIDNGDLVFSGKTNQYRLFDQMVSKISVPLFTTLGNHDIRGNGRSTYTMLYGPAYYSFDFSDSHFVFLDSSPGWSEKRAISDEQYIWLENDLKKAQGKRIFVITHIPPKDPRSGVTINQIPNYLNEVRSGQNWVEQKLNDYNMSKNMDHGFQDPQEAAKFETLMSTYHVDTVYLSHIHSYFEYTKDGVRYLISGGAGAELLTENSYYHYMIAKMDDGNTTTMVELPSPANNYITRYAATAQLFADAMYKENPVAVVFVVTGFGLLILALVINIYLWKKQSLDTFGKWLWDTGKYAVKRFKELFHK</sequence>
<proteinExistence type="predicted"/>
<dbReference type="SUPFAM" id="SSF56300">
    <property type="entry name" value="Metallo-dependent phosphatases"/>
    <property type="match status" value="1"/>
</dbReference>
<accession>A0A143Y7F0</accession>
<keyword evidence="4" id="KW-1185">Reference proteome</keyword>
<dbReference type="Proteomes" id="UP000242754">
    <property type="component" value="Unassembled WGS sequence"/>
</dbReference>
<gene>
    <name evidence="3" type="ORF">Tpal_278</name>
</gene>
<organism evidence="3 4">
    <name type="scientific">Trichococcus palustris</name>
    <dbReference type="NCBI Taxonomy" id="140314"/>
    <lineage>
        <taxon>Bacteria</taxon>
        <taxon>Bacillati</taxon>
        <taxon>Bacillota</taxon>
        <taxon>Bacilli</taxon>
        <taxon>Lactobacillales</taxon>
        <taxon>Carnobacteriaceae</taxon>
        <taxon>Trichococcus</taxon>
    </lineage>
</organism>
<dbReference type="EMBL" id="FJNE01000001">
    <property type="protein sequence ID" value="CZQ82084.1"/>
    <property type="molecule type" value="Genomic_DNA"/>
</dbReference>
<dbReference type="InterPro" id="IPR051918">
    <property type="entry name" value="STPP_CPPED1"/>
</dbReference>
<dbReference type="AlphaFoldDB" id="A0A143Y7F0"/>
<feature type="transmembrane region" description="Helical" evidence="1">
    <location>
        <begin position="444"/>
        <end position="467"/>
    </location>
</feature>
<dbReference type="STRING" id="140314.SAMN04488076_10213"/>
<dbReference type="PANTHER" id="PTHR43143:SF1">
    <property type="entry name" value="SERINE_THREONINE-PROTEIN PHOSPHATASE CPPED1"/>
    <property type="match status" value="1"/>
</dbReference>
<dbReference type="GO" id="GO:0016787">
    <property type="term" value="F:hydrolase activity"/>
    <property type="evidence" value="ECO:0007669"/>
    <property type="project" value="InterPro"/>
</dbReference>
<evidence type="ECO:0000313" key="4">
    <source>
        <dbReference type="Proteomes" id="UP000242754"/>
    </source>
</evidence>
<name>A0A143Y7F0_9LACT</name>
<dbReference type="Gene3D" id="3.60.21.10">
    <property type="match status" value="1"/>
</dbReference>
<evidence type="ECO:0000259" key="2">
    <source>
        <dbReference type="Pfam" id="PF00149"/>
    </source>
</evidence>
<protein>
    <recommendedName>
        <fullName evidence="2">Calcineurin-like phosphoesterase domain-containing protein</fullName>
    </recommendedName>
</protein>